<dbReference type="Proteomes" id="UP001596132">
    <property type="component" value="Unassembled WGS sequence"/>
</dbReference>
<name>A0ABW0YHM0_9GAMM</name>
<accession>A0ABW0YHM0</accession>
<dbReference type="EMBL" id="JBHSPP010000016">
    <property type="protein sequence ID" value="MFC5707150.1"/>
    <property type="molecule type" value="Genomic_DNA"/>
</dbReference>
<keyword evidence="2" id="KW-1185">Reference proteome</keyword>
<evidence type="ECO:0000313" key="2">
    <source>
        <dbReference type="Proteomes" id="UP001596132"/>
    </source>
</evidence>
<dbReference type="RefSeq" id="WP_042638144.1">
    <property type="nucleotide sequence ID" value="NZ_CDDF01000001.1"/>
</dbReference>
<proteinExistence type="predicted"/>
<sequence length="67" mass="7591">MYSYTLDFKDQADQLAAPEHEIVLNCPANAGDIIILSDQSRHQVMFVSHSTHHSSLYLNTGMRRTQS</sequence>
<comment type="caution">
    <text evidence="1">The sequence shown here is derived from an EMBL/GenBank/DDBJ whole genome shotgun (WGS) entry which is preliminary data.</text>
</comment>
<protein>
    <submittedName>
        <fullName evidence="1">Uncharacterized protein</fullName>
    </submittedName>
</protein>
<organism evidence="1 2">
    <name type="scientific">Aeromonas eucrenophila</name>
    <dbReference type="NCBI Taxonomy" id="649"/>
    <lineage>
        <taxon>Bacteria</taxon>
        <taxon>Pseudomonadati</taxon>
        <taxon>Pseudomonadota</taxon>
        <taxon>Gammaproteobacteria</taxon>
        <taxon>Aeromonadales</taxon>
        <taxon>Aeromonadaceae</taxon>
        <taxon>Aeromonas</taxon>
    </lineage>
</organism>
<evidence type="ECO:0000313" key="1">
    <source>
        <dbReference type="EMBL" id="MFC5707150.1"/>
    </source>
</evidence>
<reference evidence="2" key="1">
    <citation type="journal article" date="2019" name="Int. J. Syst. Evol. Microbiol.">
        <title>The Global Catalogue of Microorganisms (GCM) 10K type strain sequencing project: providing services to taxonomists for standard genome sequencing and annotation.</title>
        <authorList>
            <consortium name="The Broad Institute Genomics Platform"/>
            <consortium name="The Broad Institute Genome Sequencing Center for Infectious Disease"/>
            <person name="Wu L."/>
            <person name="Ma J."/>
        </authorList>
    </citation>
    <scope>NUCLEOTIDE SEQUENCE [LARGE SCALE GENOMIC DNA]</scope>
    <source>
        <strain evidence="2">KCTC 15012</strain>
    </source>
</reference>
<gene>
    <name evidence="1" type="ORF">ACFPVW_14020</name>
</gene>